<dbReference type="Proteomes" id="UP000509222">
    <property type="component" value="Chromosome"/>
</dbReference>
<dbReference type="EMBL" id="CP051177">
    <property type="protein sequence ID" value="QKX52132.1"/>
    <property type="molecule type" value="Genomic_DNA"/>
</dbReference>
<evidence type="ECO:0000256" key="1">
    <source>
        <dbReference type="ARBA" id="ARBA00022491"/>
    </source>
</evidence>
<dbReference type="Gene3D" id="1.10.357.10">
    <property type="entry name" value="Tetracycline Repressor, domain 2"/>
    <property type="match status" value="1"/>
</dbReference>
<keyword evidence="1" id="KW-0678">Repressor</keyword>
<dbReference type="InterPro" id="IPR009057">
    <property type="entry name" value="Homeodomain-like_sf"/>
</dbReference>
<dbReference type="SUPFAM" id="SSF48498">
    <property type="entry name" value="Tetracyclin repressor-like, C-terminal domain"/>
    <property type="match status" value="1"/>
</dbReference>
<evidence type="ECO:0000313" key="7">
    <source>
        <dbReference type="EMBL" id="QKX52132.1"/>
    </source>
</evidence>
<dbReference type="PANTHER" id="PTHR30055:SF226">
    <property type="entry name" value="HTH-TYPE TRANSCRIPTIONAL REGULATOR PKSA"/>
    <property type="match status" value="1"/>
</dbReference>
<evidence type="ECO:0000256" key="2">
    <source>
        <dbReference type="ARBA" id="ARBA00023015"/>
    </source>
</evidence>
<keyword evidence="4" id="KW-0804">Transcription</keyword>
<dbReference type="Pfam" id="PF13977">
    <property type="entry name" value="TetR_C_6"/>
    <property type="match status" value="1"/>
</dbReference>
<dbReference type="PROSITE" id="PS50977">
    <property type="entry name" value="HTH_TETR_2"/>
    <property type="match status" value="1"/>
</dbReference>
<dbReference type="RefSeq" id="WP_036803626.1">
    <property type="nucleotide sequence ID" value="NZ_CP051177.1"/>
</dbReference>
<protein>
    <submittedName>
        <fullName evidence="7">TetR/AcrR family transcriptional regulator</fullName>
    </submittedName>
</protein>
<keyword evidence="3 5" id="KW-0238">DNA-binding</keyword>
<gene>
    <name evidence="7" type="ORF">HF394_16980</name>
</gene>
<sequence>MPKLTNHEEVKQSIAEAAWRVILEHGMEGASVRTIAKEADLSLGALRYYFKTQDELVAYSRELVYKRTAERMGRVFKLDMPPKDKIVQVLLNLLPSSEEKRLEVEARLVFKVYTRHKGEKFDAQQDSVYIAIKEVMSYLVLLNLLKKDADLHLETERLYCLMDGLALDAMIRPELLEANRMKRIIIYHLNSSCSEKFGNVGW</sequence>
<evidence type="ECO:0000256" key="5">
    <source>
        <dbReference type="PROSITE-ProRule" id="PRU00335"/>
    </source>
</evidence>
<proteinExistence type="predicted"/>
<name>A0A7H8QF33_9BACL</name>
<dbReference type="InterPro" id="IPR036271">
    <property type="entry name" value="Tet_transcr_reg_TetR-rel_C_sf"/>
</dbReference>
<evidence type="ECO:0000259" key="6">
    <source>
        <dbReference type="PROSITE" id="PS50977"/>
    </source>
</evidence>
<dbReference type="Pfam" id="PF00440">
    <property type="entry name" value="TetR_N"/>
    <property type="match status" value="1"/>
</dbReference>
<evidence type="ECO:0000256" key="4">
    <source>
        <dbReference type="ARBA" id="ARBA00023163"/>
    </source>
</evidence>
<evidence type="ECO:0000256" key="3">
    <source>
        <dbReference type="ARBA" id="ARBA00023125"/>
    </source>
</evidence>
<feature type="DNA-binding region" description="H-T-H motif" evidence="5">
    <location>
        <begin position="31"/>
        <end position="50"/>
    </location>
</feature>
<keyword evidence="2" id="KW-0805">Transcription regulation</keyword>
<dbReference type="SUPFAM" id="SSF46689">
    <property type="entry name" value="Homeodomain-like"/>
    <property type="match status" value="1"/>
</dbReference>
<dbReference type="PANTHER" id="PTHR30055">
    <property type="entry name" value="HTH-TYPE TRANSCRIPTIONAL REGULATOR RUTR"/>
    <property type="match status" value="1"/>
</dbReference>
<dbReference type="AlphaFoldDB" id="A0A7H8QF33"/>
<accession>A0A7H8QF33</accession>
<dbReference type="InterPro" id="IPR023772">
    <property type="entry name" value="DNA-bd_HTH_TetR-type_CS"/>
</dbReference>
<dbReference type="InterPro" id="IPR039538">
    <property type="entry name" value="BetI_C"/>
</dbReference>
<dbReference type="InterPro" id="IPR001647">
    <property type="entry name" value="HTH_TetR"/>
</dbReference>
<evidence type="ECO:0000313" key="8">
    <source>
        <dbReference type="Proteomes" id="UP000509222"/>
    </source>
</evidence>
<organism evidence="7 8">
    <name type="scientific">Planococcus glaciei</name>
    <dbReference type="NCBI Taxonomy" id="459472"/>
    <lineage>
        <taxon>Bacteria</taxon>
        <taxon>Bacillati</taxon>
        <taxon>Bacillota</taxon>
        <taxon>Bacilli</taxon>
        <taxon>Bacillales</taxon>
        <taxon>Caryophanaceae</taxon>
        <taxon>Planococcus</taxon>
    </lineage>
</organism>
<dbReference type="PROSITE" id="PS01081">
    <property type="entry name" value="HTH_TETR_1"/>
    <property type="match status" value="1"/>
</dbReference>
<dbReference type="GO" id="GO:0003700">
    <property type="term" value="F:DNA-binding transcription factor activity"/>
    <property type="evidence" value="ECO:0007669"/>
    <property type="project" value="TreeGrafter"/>
</dbReference>
<keyword evidence="8" id="KW-1185">Reference proteome</keyword>
<dbReference type="GO" id="GO:0000976">
    <property type="term" value="F:transcription cis-regulatory region binding"/>
    <property type="evidence" value="ECO:0007669"/>
    <property type="project" value="TreeGrafter"/>
</dbReference>
<reference evidence="8" key="1">
    <citation type="submission" date="2020-06" db="EMBL/GenBank/DDBJ databases">
        <title>Isolation of Planomicrobium glaciei.</title>
        <authorList>
            <person name="Malisova L."/>
            <person name="Safrankova R."/>
            <person name="Jakubu V."/>
            <person name="Spanelova P."/>
        </authorList>
    </citation>
    <scope>NUCLEOTIDE SEQUENCE [LARGE SCALE GENOMIC DNA]</scope>
    <source>
        <strain evidence="8">NRL-ATB46093</strain>
    </source>
</reference>
<dbReference type="InterPro" id="IPR050109">
    <property type="entry name" value="HTH-type_TetR-like_transc_reg"/>
</dbReference>
<feature type="domain" description="HTH tetR-type" evidence="6">
    <location>
        <begin position="8"/>
        <end position="68"/>
    </location>
</feature>